<name>A0A0F9AQA7_9ZZZZ</name>
<dbReference type="PANTHER" id="PTHR42827:SF1">
    <property type="entry name" value="IRON-SULFUR CLUSTER-BINDING PROTEIN"/>
    <property type="match status" value="1"/>
</dbReference>
<proteinExistence type="predicted"/>
<organism evidence="2">
    <name type="scientific">marine sediment metagenome</name>
    <dbReference type="NCBI Taxonomy" id="412755"/>
    <lineage>
        <taxon>unclassified sequences</taxon>
        <taxon>metagenomes</taxon>
        <taxon>ecological metagenomes</taxon>
    </lineage>
</organism>
<evidence type="ECO:0000313" key="2">
    <source>
        <dbReference type="EMBL" id="KKK74371.1"/>
    </source>
</evidence>
<reference evidence="2" key="1">
    <citation type="journal article" date="2015" name="Nature">
        <title>Complex archaea that bridge the gap between prokaryotes and eukaryotes.</title>
        <authorList>
            <person name="Spang A."/>
            <person name="Saw J.H."/>
            <person name="Jorgensen S.L."/>
            <person name="Zaremba-Niedzwiedzka K."/>
            <person name="Martijn J."/>
            <person name="Lind A.E."/>
            <person name="van Eijk R."/>
            <person name="Schleper C."/>
            <person name="Guy L."/>
            <person name="Ettema T.J."/>
        </authorList>
    </citation>
    <scope>NUCLEOTIDE SEQUENCE</scope>
</reference>
<evidence type="ECO:0000259" key="1">
    <source>
        <dbReference type="PROSITE" id="PS51379"/>
    </source>
</evidence>
<dbReference type="PANTHER" id="PTHR42827">
    <property type="entry name" value="IRON-SULFUR CLUSTER-BINDING PROTEIN-RELATED"/>
    <property type="match status" value="1"/>
</dbReference>
<feature type="domain" description="4Fe-4S ferredoxin-type" evidence="1">
    <location>
        <begin position="208"/>
        <end position="233"/>
    </location>
</feature>
<protein>
    <recommendedName>
        <fullName evidence="1">4Fe-4S ferredoxin-type domain-containing protein</fullName>
    </recommendedName>
</protein>
<comment type="caution">
    <text evidence="2">The sequence shown here is derived from an EMBL/GenBank/DDBJ whole genome shotgun (WGS) entry which is preliminary data.</text>
</comment>
<gene>
    <name evidence="2" type="ORF">LCGC14_2884450</name>
</gene>
<dbReference type="PROSITE" id="PS51379">
    <property type="entry name" value="4FE4S_FER_2"/>
    <property type="match status" value="2"/>
</dbReference>
<sequence length="233" mass="25926">MNSRTQPDSTIHIVEKAKAFGASMAGITSITSLQNAPSYEVYGNAEWPVEAKSLIVLAQVHEISVPELDWWDDKNGGTPGDRQLGSIANSLRQWLNEELNIDAWSLPYHIEKGGIFLKDAAALAGLGTMGKNNLLITPEFGPRIRLRALLLNVDLEPTGPIDFTPCEACNMPCRRVCPQKAFKNDSYNRILCNEQMKTDEMNRVIFKKSENNNLPSICIKYCRACELACPADR</sequence>
<dbReference type="EMBL" id="LAZR01056353">
    <property type="protein sequence ID" value="KKK74371.1"/>
    <property type="molecule type" value="Genomic_DNA"/>
</dbReference>
<accession>A0A0F9AQA7</accession>
<dbReference type="SUPFAM" id="SSF46548">
    <property type="entry name" value="alpha-helical ferredoxin"/>
    <property type="match status" value="1"/>
</dbReference>
<dbReference type="InterPro" id="IPR017896">
    <property type="entry name" value="4Fe4S_Fe-S-bd"/>
</dbReference>
<dbReference type="AlphaFoldDB" id="A0A0F9AQA7"/>
<feature type="domain" description="4Fe-4S ferredoxin-type" evidence="1">
    <location>
        <begin position="157"/>
        <end position="187"/>
    </location>
</feature>